<dbReference type="Proteomes" id="UP000008311">
    <property type="component" value="Unassembled WGS sequence"/>
</dbReference>
<accession>B9SIY0</accession>
<dbReference type="STRING" id="3988.B9SIY0"/>
<dbReference type="InParanoid" id="B9SIY0"/>
<protein>
    <submittedName>
        <fullName evidence="1">Uncharacterized protein</fullName>
    </submittedName>
</protein>
<gene>
    <name evidence="1" type="ORF">RCOM_0791530</name>
</gene>
<dbReference type="eggNOG" id="KOG2381">
    <property type="taxonomic scope" value="Eukaryota"/>
</dbReference>
<dbReference type="EMBL" id="EQ973977">
    <property type="protein sequence ID" value="EEF36469.1"/>
    <property type="molecule type" value="Genomic_DNA"/>
</dbReference>
<sequence length="92" mass="10380">MYRDLDHSVHPDMAVPTFRGPFSGELCGNKKLERNPSGRRRVFGQTETGFVLGIELDRSDNAHTIKRRLQLAFNVPTEETSLIFGDMGSKND</sequence>
<dbReference type="AlphaFoldDB" id="B9SIY0"/>
<keyword evidence="2" id="KW-1185">Reference proteome</keyword>
<evidence type="ECO:0000313" key="2">
    <source>
        <dbReference type="Proteomes" id="UP000008311"/>
    </source>
</evidence>
<name>B9SIY0_RICCO</name>
<proteinExistence type="predicted"/>
<evidence type="ECO:0000313" key="1">
    <source>
        <dbReference type="EMBL" id="EEF36469.1"/>
    </source>
</evidence>
<organism evidence="1 2">
    <name type="scientific">Ricinus communis</name>
    <name type="common">Castor bean</name>
    <dbReference type="NCBI Taxonomy" id="3988"/>
    <lineage>
        <taxon>Eukaryota</taxon>
        <taxon>Viridiplantae</taxon>
        <taxon>Streptophyta</taxon>
        <taxon>Embryophyta</taxon>
        <taxon>Tracheophyta</taxon>
        <taxon>Spermatophyta</taxon>
        <taxon>Magnoliopsida</taxon>
        <taxon>eudicotyledons</taxon>
        <taxon>Gunneridae</taxon>
        <taxon>Pentapetalae</taxon>
        <taxon>rosids</taxon>
        <taxon>fabids</taxon>
        <taxon>Malpighiales</taxon>
        <taxon>Euphorbiaceae</taxon>
        <taxon>Acalyphoideae</taxon>
        <taxon>Acalypheae</taxon>
        <taxon>Ricinus</taxon>
    </lineage>
</organism>
<reference evidence="2" key="1">
    <citation type="journal article" date="2010" name="Nat. Biotechnol.">
        <title>Draft genome sequence of the oilseed species Ricinus communis.</title>
        <authorList>
            <person name="Chan A.P."/>
            <person name="Crabtree J."/>
            <person name="Zhao Q."/>
            <person name="Lorenzi H."/>
            <person name="Orvis J."/>
            <person name="Puiu D."/>
            <person name="Melake-Berhan A."/>
            <person name="Jones K.M."/>
            <person name="Redman J."/>
            <person name="Chen G."/>
            <person name="Cahoon E.B."/>
            <person name="Gedil M."/>
            <person name="Stanke M."/>
            <person name="Haas B.J."/>
            <person name="Wortman J.R."/>
            <person name="Fraser-Liggett C.M."/>
            <person name="Ravel J."/>
            <person name="Rabinowicz P.D."/>
        </authorList>
    </citation>
    <scope>NUCLEOTIDE SEQUENCE [LARGE SCALE GENOMIC DNA]</scope>
    <source>
        <strain evidence="2">cv. Hale</strain>
    </source>
</reference>